<dbReference type="AlphaFoldDB" id="A0A0J7K075"/>
<protein>
    <submittedName>
        <fullName evidence="1">Uncharacterized protein</fullName>
    </submittedName>
</protein>
<keyword evidence="2" id="KW-1185">Reference proteome</keyword>
<accession>A0A0J7K075</accession>
<reference evidence="1 2" key="1">
    <citation type="submission" date="2015-04" db="EMBL/GenBank/DDBJ databases">
        <title>Lasius niger genome sequencing.</title>
        <authorList>
            <person name="Konorov E.A."/>
            <person name="Nikitin M.A."/>
            <person name="Kirill M.V."/>
            <person name="Chang P."/>
        </authorList>
    </citation>
    <scope>NUCLEOTIDE SEQUENCE [LARGE SCALE GENOMIC DNA]</scope>
    <source>
        <tissue evidence="1">Whole</tissue>
    </source>
</reference>
<dbReference type="PaxDb" id="67767-A0A0J7K075"/>
<dbReference type="OrthoDB" id="6432029at2759"/>
<dbReference type="EMBL" id="LBMM01018699">
    <property type="protein sequence ID" value="KMQ83717.1"/>
    <property type="molecule type" value="Genomic_DNA"/>
</dbReference>
<proteinExistence type="predicted"/>
<name>A0A0J7K075_LASNI</name>
<sequence length="249" mass="28546">MTEYLLKNICSRRPPVTVVWGNLGRRLSLLRYYIDVCFDPYVVVRIRSDLHESLAEDQSACDVLIWLEPDFLETVSRPDYAERMIVLTSHLSLTLPSDAPVILHHVGDIERGIPRNFSGYVDRVPADDDDDDAPLVVFRPPLLQTGTVDEYPPIVREETVVVDLTECKTARELYLSLLNAREYLGPKGTLVRSWTVALSFLLKGSMESHLDRTMNRGKRVFTDNNVDGLCKMRKHYLFHRRNVSKESTP</sequence>
<evidence type="ECO:0000313" key="1">
    <source>
        <dbReference type="EMBL" id="KMQ83717.1"/>
    </source>
</evidence>
<comment type="caution">
    <text evidence="1">The sequence shown here is derived from an EMBL/GenBank/DDBJ whole genome shotgun (WGS) entry which is preliminary data.</text>
</comment>
<evidence type="ECO:0000313" key="2">
    <source>
        <dbReference type="Proteomes" id="UP000036403"/>
    </source>
</evidence>
<organism evidence="1 2">
    <name type="scientific">Lasius niger</name>
    <name type="common">Black garden ant</name>
    <dbReference type="NCBI Taxonomy" id="67767"/>
    <lineage>
        <taxon>Eukaryota</taxon>
        <taxon>Metazoa</taxon>
        <taxon>Ecdysozoa</taxon>
        <taxon>Arthropoda</taxon>
        <taxon>Hexapoda</taxon>
        <taxon>Insecta</taxon>
        <taxon>Pterygota</taxon>
        <taxon>Neoptera</taxon>
        <taxon>Endopterygota</taxon>
        <taxon>Hymenoptera</taxon>
        <taxon>Apocrita</taxon>
        <taxon>Aculeata</taxon>
        <taxon>Formicoidea</taxon>
        <taxon>Formicidae</taxon>
        <taxon>Formicinae</taxon>
        <taxon>Lasius</taxon>
        <taxon>Lasius</taxon>
    </lineage>
</organism>
<gene>
    <name evidence="1" type="ORF">RF55_19272</name>
</gene>
<dbReference type="Proteomes" id="UP000036403">
    <property type="component" value="Unassembled WGS sequence"/>
</dbReference>